<dbReference type="InterPro" id="IPR018232">
    <property type="entry name" value="Glyco_hydro_37_CS"/>
</dbReference>
<dbReference type="Gene3D" id="1.50.10.10">
    <property type="match status" value="1"/>
</dbReference>
<dbReference type="InterPro" id="IPR008928">
    <property type="entry name" value="6-hairpin_glycosidase_sf"/>
</dbReference>
<dbReference type="Pfam" id="PF01204">
    <property type="entry name" value="Trehalase"/>
    <property type="match status" value="2"/>
</dbReference>
<reference evidence="6 7" key="1">
    <citation type="journal article" date="2016" name="Mol. Biol. Evol.">
        <title>Comparative Genomics of Early-Diverging Mushroom-Forming Fungi Provides Insights into the Origins of Lignocellulose Decay Capabilities.</title>
        <authorList>
            <person name="Nagy L.G."/>
            <person name="Riley R."/>
            <person name="Tritt A."/>
            <person name="Adam C."/>
            <person name="Daum C."/>
            <person name="Floudas D."/>
            <person name="Sun H."/>
            <person name="Yadav J.S."/>
            <person name="Pangilinan J."/>
            <person name="Larsson K.H."/>
            <person name="Matsuura K."/>
            <person name="Barry K."/>
            <person name="Labutti K."/>
            <person name="Kuo R."/>
            <person name="Ohm R.A."/>
            <person name="Bhattacharya S.S."/>
            <person name="Shirouzu T."/>
            <person name="Yoshinaga Y."/>
            <person name="Martin F.M."/>
            <person name="Grigoriev I.V."/>
            <person name="Hibbett D.S."/>
        </authorList>
    </citation>
    <scope>NUCLEOTIDE SEQUENCE [LARGE SCALE GENOMIC DNA]</scope>
    <source>
        <strain evidence="6 7">93-53</strain>
    </source>
</reference>
<accession>A0A165HJL9</accession>
<dbReference type="SUPFAM" id="SSF48208">
    <property type="entry name" value="Six-hairpin glycosidases"/>
    <property type="match status" value="2"/>
</dbReference>
<dbReference type="OrthoDB" id="3542292at2759"/>
<evidence type="ECO:0000256" key="2">
    <source>
        <dbReference type="ARBA" id="ARBA00022801"/>
    </source>
</evidence>
<gene>
    <name evidence="6" type="ORF">LAESUDRAFT_754367</name>
</gene>
<protein>
    <recommendedName>
        <fullName evidence="4">Trehalase</fullName>
        <ecNumber evidence="4">3.2.1.28</ecNumber>
    </recommendedName>
    <alternativeName>
        <fullName evidence="4">Alpha-trehalose glucohydrolase</fullName>
    </alternativeName>
</protein>
<dbReference type="GO" id="GO:0005993">
    <property type="term" value="P:trehalose catabolic process"/>
    <property type="evidence" value="ECO:0007669"/>
    <property type="project" value="TreeGrafter"/>
</dbReference>
<dbReference type="Proteomes" id="UP000076871">
    <property type="component" value="Unassembled WGS sequence"/>
</dbReference>
<evidence type="ECO:0000313" key="7">
    <source>
        <dbReference type="Proteomes" id="UP000076871"/>
    </source>
</evidence>
<evidence type="ECO:0000256" key="3">
    <source>
        <dbReference type="ARBA" id="ARBA00023295"/>
    </source>
</evidence>
<comment type="similarity">
    <text evidence="1 4">Belongs to the glycosyl hydrolase 37 family.</text>
</comment>
<feature type="chain" id="PRO_5007858705" description="Trehalase" evidence="5">
    <location>
        <begin position="18"/>
        <end position="795"/>
    </location>
</feature>
<organism evidence="6 7">
    <name type="scientific">Laetiporus sulphureus 93-53</name>
    <dbReference type="NCBI Taxonomy" id="1314785"/>
    <lineage>
        <taxon>Eukaryota</taxon>
        <taxon>Fungi</taxon>
        <taxon>Dikarya</taxon>
        <taxon>Basidiomycota</taxon>
        <taxon>Agaricomycotina</taxon>
        <taxon>Agaricomycetes</taxon>
        <taxon>Polyporales</taxon>
        <taxon>Laetiporus</taxon>
    </lineage>
</organism>
<keyword evidence="5" id="KW-0732">Signal</keyword>
<dbReference type="GeneID" id="63828905"/>
<evidence type="ECO:0000313" key="6">
    <source>
        <dbReference type="EMBL" id="KZT11812.1"/>
    </source>
</evidence>
<dbReference type="GO" id="GO:0004555">
    <property type="term" value="F:alpha,alpha-trehalase activity"/>
    <property type="evidence" value="ECO:0007669"/>
    <property type="project" value="UniProtKB-EC"/>
</dbReference>
<sequence>MWAQAASVLLLVHAVGAVPWPVPSGTSTSTDTTGSSTTIATATASASAWASPVPSEEPLPPVQAWCPSQIFCAGDLLQTVNLADVYSDPKTIVDKPTSMRSQQVLANFAAFGNVGSITEGDIVEFEDDDFKGEGLELMAVTLTEYNDNPAFLQNVSDTLLRAFAQTVSGYWTDLVRQTNKSATCPAGTEDGPCEGTFIPLNHTFVIPGGRFREQYYWDSYWILQGLMKSELYDIANSTLQNFMDELEKFGFIPNGGRIYYLNRSQPPLFTRMVADYVATTNDTAILDRALPLIEVEMQWWMNNRSVSVTSPYTNKTYTMFRYAVNNSAPRPESYSDDYSTAFDPTLPPLDEDQRSELYAELASAAETGWDFSSRFASDPYAGGTNNTNPTMRTINVRNNVPVDLNSILYKGYSILVDFYTKRGNTSAAYTYSKTAISLREGILDLFWDPSKLAFYDFNLTSGTRNSIYTMATFYPLWNGVVPDELLESSENAFGFFAGVNMVMNRYNGSVPVTFLETGLQWDAPDAWPPHQYIILQALRALPDNVTSSSLPQPATNESTYSLIPQGQLNIAEDDLPGQFVISLSGNATKTGPGADVSRLDGTVVNGGNATKGEGWGGVLQREVANRYMTSALCSWHATGGELPGILPRLSDSELNVTQSINNTGNMFEKFNTTDVDSSGSGGQYTVQVGFGWTNGIVLWIASNYGDVLATPDCPDLLAIANATSNETSGSSEASSSTAPSSTVAALSSALTGSGTVTSSASVTAVSNVANAAAITEALWMPSGAVVAALITALLA</sequence>
<evidence type="ECO:0000256" key="1">
    <source>
        <dbReference type="ARBA" id="ARBA00005615"/>
    </source>
</evidence>
<dbReference type="PANTHER" id="PTHR23403">
    <property type="entry name" value="TREHALASE"/>
    <property type="match status" value="1"/>
</dbReference>
<feature type="signal peptide" evidence="5">
    <location>
        <begin position="1"/>
        <end position="17"/>
    </location>
</feature>
<comment type="catalytic activity">
    <reaction evidence="4">
        <text>alpha,alpha-trehalose + H2O = alpha-D-glucose + beta-D-glucose</text>
        <dbReference type="Rhea" id="RHEA:32675"/>
        <dbReference type="ChEBI" id="CHEBI:15377"/>
        <dbReference type="ChEBI" id="CHEBI:15903"/>
        <dbReference type="ChEBI" id="CHEBI:16551"/>
        <dbReference type="ChEBI" id="CHEBI:17925"/>
        <dbReference type="EC" id="3.2.1.28"/>
    </reaction>
</comment>
<dbReference type="InterPro" id="IPR001661">
    <property type="entry name" value="Glyco_hydro_37"/>
</dbReference>
<keyword evidence="7" id="KW-1185">Reference proteome</keyword>
<dbReference type="EC" id="3.2.1.28" evidence="4"/>
<dbReference type="PANTHER" id="PTHR23403:SF1">
    <property type="entry name" value="TREHALASE"/>
    <property type="match status" value="1"/>
</dbReference>
<dbReference type="EMBL" id="KV427606">
    <property type="protein sequence ID" value="KZT11812.1"/>
    <property type="molecule type" value="Genomic_DNA"/>
</dbReference>
<dbReference type="PRINTS" id="PR00744">
    <property type="entry name" value="GLHYDRLASE37"/>
</dbReference>
<dbReference type="AlphaFoldDB" id="A0A165HJL9"/>
<name>A0A165HJL9_9APHY</name>
<dbReference type="RefSeq" id="XP_040769460.1">
    <property type="nucleotide sequence ID" value="XM_040911877.1"/>
</dbReference>
<evidence type="ECO:0000256" key="5">
    <source>
        <dbReference type="SAM" id="SignalP"/>
    </source>
</evidence>
<keyword evidence="3 4" id="KW-0326">Glycosidase</keyword>
<evidence type="ECO:0000256" key="4">
    <source>
        <dbReference type="RuleBase" id="RU361180"/>
    </source>
</evidence>
<keyword evidence="2 4" id="KW-0378">Hydrolase</keyword>
<dbReference type="InParanoid" id="A0A165HJL9"/>
<dbReference type="PROSITE" id="PS00928">
    <property type="entry name" value="TREHALASE_2"/>
    <property type="match status" value="1"/>
</dbReference>
<dbReference type="STRING" id="1314785.A0A165HJL9"/>
<dbReference type="InterPro" id="IPR012341">
    <property type="entry name" value="6hp_glycosidase-like_sf"/>
</dbReference>
<dbReference type="PROSITE" id="PS00927">
    <property type="entry name" value="TREHALASE_1"/>
    <property type="match status" value="1"/>
</dbReference>
<proteinExistence type="inferred from homology"/>